<comment type="caution">
    <text evidence="2">The sequence shown here is derived from an EMBL/GenBank/DDBJ whole genome shotgun (WGS) entry which is preliminary data.</text>
</comment>
<name>X1L2Y7_9ZZZZ</name>
<evidence type="ECO:0000313" key="2">
    <source>
        <dbReference type="EMBL" id="GAI13707.1"/>
    </source>
</evidence>
<sequence>MNDQKVYDYIRFNFVLSPKHKHALELMAENDRESMSTILRGLILQEAKLRGLWLPVRETKPAPAAPPPPDPTENQVQP</sequence>
<evidence type="ECO:0000256" key="1">
    <source>
        <dbReference type="SAM" id="MobiDB-lite"/>
    </source>
</evidence>
<protein>
    <recommendedName>
        <fullName evidence="3">CopG-like ribbon-helix-helix domain-containing protein</fullName>
    </recommendedName>
</protein>
<reference evidence="2" key="1">
    <citation type="journal article" date="2014" name="Front. Microbiol.">
        <title>High frequency of phylogenetically diverse reductive dehalogenase-homologous genes in deep subseafloor sedimentary metagenomes.</title>
        <authorList>
            <person name="Kawai M."/>
            <person name="Futagami T."/>
            <person name="Toyoda A."/>
            <person name="Takaki Y."/>
            <person name="Nishi S."/>
            <person name="Hori S."/>
            <person name="Arai W."/>
            <person name="Tsubouchi T."/>
            <person name="Morono Y."/>
            <person name="Uchiyama I."/>
            <person name="Ito T."/>
            <person name="Fujiyama A."/>
            <person name="Inagaki F."/>
            <person name="Takami H."/>
        </authorList>
    </citation>
    <scope>NUCLEOTIDE SEQUENCE</scope>
    <source>
        <strain evidence="2">Expedition CK06-06</strain>
    </source>
</reference>
<evidence type="ECO:0008006" key="3">
    <source>
        <dbReference type="Google" id="ProtNLM"/>
    </source>
</evidence>
<dbReference type="EMBL" id="BARV01005312">
    <property type="protein sequence ID" value="GAI13707.1"/>
    <property type="molecule type" value="Genomic_DNA"/>
</dbReference>
<proteinExistence type="predicted"/>
<accession>X1L2Y7</accession>
<organism evidence="2">
    <name type="scientific">marine sediment metagenome</name>
    <dbReference type="NCBI Taxonomy" id="412755"/>
    <lineage>
        <taxon>unclassified sequences</taxon>
        <taxon>metagenomes</taxon>
        <taxon>ecological metagenomes</taxon>
    </lineage>
</organism>
<dbReference type="AlphaFoldDB" id="X1L2Y7"/>
<gene>
    <name evidence="2" type="ORF">S06H3_11126</name>
</gene>
<feature type="region of interest" description="Disordered" evidence="1">
    <location>
        <begin position="58"/>
        <end position="78"/>
    </location>
</feature>